<sequence length="63" mass="6745">MGVSLCKATVDDLKVALLEQVIEGLDQNDQTQAEAGAMLQAVIDAFPNGGWRRLCPLSLSSKQ</sequence>
<keyword evidence="2" id="KW-1185">Reference proteome</keyword>
<dbReference type="KEGG" id="aant:HUK68_04600"/>
<dbReference type="EMBL" id="CP054840">
    <property type="protein sequence ID" value="QKV52239.1"/>
    <property type="molecule type" value="Genomic_DNA"/>
</dbReference>
<protein>
    <submittedName>
        <fullName evidence="1">Uncharacterized protein</fullName>
    </submittedName>
</protein>
<name>A0A6N1WYE7_9BURK</name>
<dbReference type="AlphaFoldDB" id="A0A6N1WYE7"/>
<organism evidence="1 2">
    <name type="scientific">Comamonas antarctica</name>
    <dbReference type="NCBI Taxonomy" id="2743470"/>
    <lineage>
        <taxon>Bacteria</taxon>
        <taxon>Pseudomonadati</taxon>
        <taxon>Pseudomonadota</taxon>
        <taxon>Betaproteobacteria</taxon>
        <taxon>Burkholderiales</taxon>
        <taxon>Comamonadaceae</taxon>
        <taxon>Comamonas</taxon>
    </lineage>
</organism>
<evidence type="ECO:0000313" key="2">
    <source>
        <dbReference type="Proteomes" id="UP000509579"/>
    </source>
</evidence>
<dbReference type="RefSeq" id="WP_175503140.1">
    <property type="nucleotide sequence ID" value="NZ_CP054840.1"/>
</dbReference>
<evidence type="ECO:0000313" key="1">
    <source>
        <dbReference type="EMBL" id="QKV52239.1"/>
    </source>
</evidence>
<dbReference type="Proteomes" id="UP000509579">
    <property type="component" value="Chromosome"/>
</dbReference>
<gene>
    <name evidence="1" type="ORF">HUK68_04600</name>
</gene>
<proteinExistence type="predicted"/>
<accession>A0A6N1WYE7</accession>
<reference evidence="1 2" key="1">
    <citation type="submission" date="2020-06" db="EMBL/GenBank/DDBJ databases">
        <title>Acidovorax antarctica sp. nov., isolated from Corinth ice sheet soil, Antarctic Fields Peninsula.</title>
        <authorList>
            <person name="Xu Q."/>
            <person name="Peng F."/>
        </authorList>
    </citation>
    <scope>NUCLEOTIDE SEQUENCE [LARGE SCALE GENOMIC DNA]</scope>
    <source>
        <strain evidence="1 2">16-35-5</strain>
    </source>
</reference>